<keyword evidence="2" id="KW-0805">Transcription regulation</keyword>
<keyword evidence="3" id="KW-0238">DNA-binding</keyword>
<evidence type="ECO:0000313" key="6">
    <source>
        <dbReference type="EMBL" id="MDW6005061.1"/>
    </source>
</evidence>
<feature type="domain" description="HTH lysR-type" evidence="5">
    <location>
        <begin position="6"/>
        <end position="63"/>
    </location>
</feature>
<dbReference type="SUPFAM" id="SSF53850">
    <property type="entry name" value="Periplasmic binding protein-like II"/>
    <property type="match status" value="1"/>
</dbReference>
<keyword evidence="9" id="KW-1185">Reference proteome</keyword>
<organism evidence="7 8">
    <name type="scientific">Vibrio mangrovi</name>
    <dbReference type="NCBI Taxonomy" id="474394"/>
    <lineage>
        <taxon>Bacteria</taxon>
        <taxon>Pseudomonadati</taxon>
        <taxon>Pseudomonadota</taxon>
        <taxon>Gammaproteobacteria</taxon>
        <taxon>Vibrionales</taxon>
        <taxon>Vibrionaceae</taxon>
        <taxon>Vibrio</taxon>
    </lineage>
</organism>
<dbReference type="EMBL" id="FXXI01000006">
    <property type="protein sequence ID" value="SMS01829.1"/>
    <property type="molecule type" value="Genomic_DNA"/>
</dbReference>
<evidence type="ECO:0000259" key="5">
    <source>
        <dbReference type="PROSITE" id="PS50931"/>
    </source>
</evidence>
<dbReference type="PROSITE" id="PS50931">
    <property type="entry name" value="HTH_LYSR"/>
    <property type="match status" value="1"/>
</dbReference>
<reference evidence="7 8" key="1">
    <citation type="submission" date="2017-05" db="EMBL/GenBank/DDBJ databases">
        <authorList>
            <person name="Song R."/>
            <person name="Chenine A.L."/>
            <person name="Ruprecht R.M."/>
        </authorList>
    </citation>
    <scope>NUCLEOTIDE SEQUENCE [LARGE SCALE GENOMIC DNA]</scope>
    <source>
        <strain evidence="7 8">CECT 7927</strain>
    </source>
</reference>
<dbReference type="SUPFAM" id="SSF46785">
    <property type="entry name" value="Winged helix' DNA-binding domain"/>
    <property type="match status" value="1"/>
</dbReference>
<evidence type="ECO:0000313" key="7">
    <source>
        <dbReference type="EMBL" id="SMS01829.1"/>
    </source>
</evidence>
<reference evidence="6 9" key="2">
    <citation type="submission" date="2023-11" db="EMBL/GenBank/DDBJ databases">
        <title>Plant-associative lifestyle of Vibrio porteresiae and its evolutionary dynamics.</title>
        <authorList>
            <person name="Rameshkumar N."/>
            <person name="Kirti K."/>
        </authorList>
    </citation>
    <scope>NUCLEOTIDE SEQUENCE [LARGE SCALE GENOMIC DNA]</scope>
    <source>
        <strain evidence="6 9">MSSRF38</strain>
    </source>
</reference>
<proteinExistence type="inferred from homology"/>
<dbReference type="GO" id="GO:0006351">
    <property type="term" value="P:DNA-templated transcription"/>
    <property type="evidence" value="ECO:0007669"/>
    <property type="project" value="TreeGrafter"/>
</dbReference>
<dbReference type="InterPro" id="IPR036388">
    <property type="entry name" value="WH-like_DNA-bd_sf"/>
</dbReference>
<dbReference type="GO" id="GO:0043565">
    <property type="term" value="F:sequence-specific DNA binding"/>
    <property type="evidence" value="ECO:0007669"/>
    <property type="project" value="TreeGrafter"/>
</dbReference>
<dbReference type="PANTHER" id="PTHR30537:SF26">
    <property type="entry name" value="GLYCINE CLEAVAGE SYSTEM TRANSCRIPTIONAL ACTIVATOR"/>
    <property type="match status" value="1"/>
</dbReference>
<dbReference type="Gene3D" id="3.40.190.10">
    <property type="entry name" value="Periplasmic binding protein-like II"/>
    <property type="match status" value="2"/>
</dbReference>
<dbReference type="Pfam" id="PF00126">
    <property type="entry name" value="HTH_1"/>
    <property type="match status" value="1"/>
</dbReference>
<dbReference type="Proteomes" id="UP000196125">
    <property type="component" value="Unassembled WGS sequence"/>
</dbReference>
<dbReference type="AlphaFoldDB" id="A0A1Y6IW00"/>
<keyword evidence="4" id="KW-0804">Transcription</keyword>
<sequence>MKTKLPPLYALRAFEVTVQYGSVTQAAGALHVTPGAVSRHIKTLETWFDCKLFNRSGPKITVTEAGMFLAKQLREGFQHLENACEIFLNNHSELRLKAPSTLTMRWLLDVLSSFREENSSFSVSISSIWMDIDRVNFNTEPYDCGILLGDGQFGTNTESRLLFEEWLVPVCAPAYVQTAQNQLAECELIHPSPDRRDWRRWLKKTEQSGLLNLSRGKVFDTLEQGNMAAIGGHGLTVSDLRLIMPTVRQGLLAFPFSEAVFSGEGYYLVWPANSYRKASIDKLFDFLTLHLPAEIPADIHLIH</sequence>
<dbReference type="RefSeq" id="WP_087481849.1">
    <property type="nucleotide sequence ID" value="NZ_AP024884.1"/>
</dbReference>
<dbReference type="Proteomes" id="UP001283366">
    <property type="component" value="Unassembled WGS sequence"/>
</dbReference>
<evidence type="ECO:0000313" key="9">
    <source>
        <dbReference type="Proteomes" id="UP001283366"/>
    </source>
</evidence>
<dbReference type="Gene3D" id="1.10.10.10">
    <property type="entry name" value="Winged helix-like DNA-binding domain superfamily/Winged helix DNA-binding domain"/>
    <property type="match status" value="1"/>
</dbReference>
<dbReference type="EMBL" id="JAWRCO010000002">
    <property type="protein sequence ID" value="MDW6005061.1"/>
    <property type="molecule type" value="Genomic_DNA"/>
</dbReference>
<protein>
    <submittedName>
        <fullName evidence="7">Glycine cleavage system transcriptional activator</fullName>
    </submittedName>
    <submittedName>
        <fullName evidence="6">LysR substrate-binding domain-containing protein</fullName>
    </submittedName>
</protein>
<evidence type="ECO:0000256" key="1">
    <source>
        <dbReference type="ARBA" id="ARBA00009437"/>
    </source>
</evidence>
<evidence type="ECO:0000256" key="4">
    <source>
        <dbReference type="ARBA" id="ARBA00023163"/>
    </source>
</evidence>
<evidence type="ECO:0000256" key="2">
    <source>
        <dbReference type="ARBA" id="ARBA00023015"/>
    </source>
</evidence>
<dbReference type="InterPro" id="IPR036390">
    <property type="entry name" value="WH_DNA-bd_sf"/>
</dbReference>
<dbReference type="OrthoDB" id="5526340at2"/>
<dbReference type="PANTHER" id="PTHR30537">
    <property type="entry name" value="HTH-TYPE TRANSCRIPTIONAL REGULATOR"/>
    <property type="match status" value="1"/>
</dbReference>
<comment type="similarity">
    <text evidence="1">Belongs to the LysR transcriptional regulatory family.</text>
</comment>
<dbReference type="GO" id="GO:0003700">
    <property type="term" value="F:DNA-binding transcription factor activity"/>
    <property type="evidence" value="ECO:0007669"/>
    <property type="project" value="InterPro"/>
</dbReference>
<name>A0A1Y6IW00_9VIBR</name>
<accession>A0A1Y6IW00</accession>
<evidence type="ECO:0000313" key="8">
    <source>
        <dbReference type="Proteomes" id="UP000196125"/>
    </source>
</evidence>
<gene>
    <name evidence="7" type="primary">gcvA_6</name>
    <name evidence="6" type="ORF">SBX37_19550</name>
    <name evidence="7" type="ORF">VIM7927_03137</name>
</gene>
<dbReference type="InterPro" id="IPR000847">
    <property type="entry name" value="LysR_HTH_N"/>
</dbReference>
<dbReference type="InterPro" id="IPR005119">
    <property type="entry name" value="LysR_subst-bd"/>
</dbReference>
<dbReference type="InterPro" id="IPR058163">
    <property type="entry name" value="LysR-type_TF_proteobact-type"/>
</dbReference>
<dbReference type="Pfam" id="PF03466">
    <property type="entry name" value="LysR_substrate"/>
    <property type="match status" value="1"/>
</dbReference>
<evidence type="ECO:0000256" key="3">
    <source>
        <dbReference type="ARBA" id="ARBA00023125"/>
    </source>
</evidence>